<dbReference type="AlphaFoldDB" id="A0A4Y2EYC0"/>
<protein>
    <submittedName>
        <fullName evidence="1">Uncharacterized protein</fullName>
    </submittedName>
</protein>
<organism evidence="1 2">
    <name type="scientific">Araneus ventricosus</name>
    <name type="common">Orbweaver spider</name>
    <name type="synonym">Epeira ventricosa</name>
    <dbReference type="NCBI Taxonomy" id="182803"/>
    <lineage>
        <taxon>Eukaryota</taxon>
        <taxon>Metazoa</taxon>
        <taxon>Ecdysozoa</taxon>
        <taxon>Arthropoda</taxon>
        <taxon>Chelicerata</taxon>
        <taxon>Arachnida</taxon>
        <taxon>Araneae</taxon>
        <taxon>Araneomorphae</taxon>
        <taxon>Entelegynae</taxon>
        <taxon>Araneoidea</taxon>
        <taxon>Araneidae</taxon>
        <taxon>Araneus</taxon>
    </lineage>
</organism>
<gene>
    <name evidence="1" type="ORF">AVEN_21744_1</name>
</gene>
<proteinExistence type="predicted"/>
<dbReference type="EMBL" id="BGPR01000719">
    <property type="protein sequence ID" value="GBM32875.1"/>
    <property type="molecule type" value="Genomic_DNA"/>
</dbReference>
<sequence>MNGEYPKFRKKFGKKSLRNRRIFKKPSKLIGTADNAEAATNHIERQIIIILLAHKNSDENFITYKRGIAEISKEVWQEIVDPVFLKGPRSSSEQPIMLWQ</sequence>
<evidence type="ECO:0000313" key="1">
    <source>
        <dbReference type="EMBL" id="GBM32875.1"/>
    </source>
</evidence>
<comment type="caution">
    <text evidence="1">The sequence shown here is derived from an EMBL/GenBank/DDBJ whole genome shotgun (WGS) entry which is preliminary data.</text>
</comment>
<evidence type="ECO:0000313" key="2">
    <source>
        <dbReference type="Proteomes" id="UP000499080"/>
    </source>
</evidence>
<reference evidence="1 2" key="1">
    <citation type="journal article" date="2019" name="Sci. Rep.">
        <title>Orb-weaving spider Araneus ventricosus genome elucidates the spidroin gene catalogue.</title>
        <authorList>
            <person name="Kono N."/>
            <person name="Nakamura H."/>
            <person name="Ohtoshi R."/>
            <person name="Moran D.A.P."/>
            <person name="Shinohara A."/>
            <person name="Yoshida Y."/>
            <person name="Fujiwara M."/>
            <person name="Mori M."/>
            <person name="Tomita M."/>
            <person name="Arakawa K."/>
        </authorList>
    </citation>
    <scope>NUCLEOTIDE SEQUENCE [LARGE SCALE GENOMIC DNA]</scope>
</reference>
<name>A0A4Y2EYC0_ARAVE</name>
<dbReference type="Proteomes" id="UP000499080">
    <property type="component" value="Unassembled WGS sequence"/>
</dbReference>
<accession>A0A4Y2EYC0</accession>
<keyword evidence="2" id="KW-1185">Reference proteome</keyword>